<accession>A0A0C9X8S6</accession>
<dbReference type="STRING" id="1095629.A0A0C9X8S6"/>
<evidence type="ECO:0000256" key="2">
    <source>
        <dbReference type="SAM" id="SignalP"/>
    </source>
</evidence>
<name>A0A0C9X8S6_9AGAR</name>
<evidence type="ECO:0000256" key="1">
    <source>
        <dbReference type="SAM" id="MobiDB-lite"/>
    </source>
</evidence>
<dbReference type="EMBL" id="KN838886">
    <property type="protein sequence ID" value="KIJ92757.1"/>
    <property type="molecule type" value="Genomic_DNA"/>
</dbReference>
<gene>
    <name evidence="3" type="ORF">K443DRAFT_113084</name>
</gene>
<dbReference type="AlphaFoldDB" id="A0A0C9X8S6"/>
<dbReference type="OrthoDB" id="271448at2759"/>
<feature type="compositionally biased region" description="Low complexity" evidence="1">
    <location>
        <begin position="43"/>
        <end position="52"/>
    </location>
</feature>
<sequence>MVSSTRLSALVGLIAFLAVGAAVTTAVVPPASQGQVDPIDNSLDLGGTTTDTDTIVSTASVVSQKGGPTDDTPPNQPVPATVVTAIDGQLTEAGSGETRRGISMRSTSGKLSKRIISGYELVFSGTGTDAGDRDGSIQGTAYLTYKLLSNATYDVDGCLEFCNNVNGCVFANIYYEFNNDLLDFVFNENSNLKCALYADVHTAAEKTNLGGQQSEPLPAGLTYIQQSSGYASTTLVDPPTPDGYELVFGPTNGANNAPGYMGFAFLHQYDVNACAQLCNTRNADPNGGACQYFNIWRALVNGIPTTYTCSMYFLVTDASTAINTGQGDLEVTFSRGYRRKNFVVDGGFEGYTACSGFCFTDSYSNWIGISVAPGYLDASIFFFAPYAHAGHGSALLGSATGQDVLPGTLTPASPLNTVAGQQYTITFFHASVYSGRTLEAAAFVQILWNGNIVSTITPGYSAWTFYSFGVEAKGNDVLAFHGGKAPAWSFLDDICVFLT</sequence>
<keyword evidence="4" id="KW-1185">Reference proteome</keyword>
<dbReference type="PANTHER" id="PTHR36578:SF1">
    <property type="entry name" value="APPLE DOMAIN-CONTAINING PROTEIN"/>
    <property type="match status" value="1"/>
</dbReference>
<evidence type="ECO:0000313" key="4">
    <source>
        <dbReference type="Proteomes" id="UP000054477"/>
    </source>
</evidence>
<feature type="signal peptide" evidence="2">
    <location>
        <begin position="1"/>
        <end position="26"/>
    </location>
</feature>
<reference evidence="4" key="2">
    <citation type="submission" date="2015-01" db="EMBL/GenBank/DDBJ databases">
        <title>Evolutionary Origins and Diversification of the Mycorrhizal Mutualists.</title>
        <authorList>
            <consortium name="DOE Joint Genome Institute"/>
            <consortium name="Mycorrhizal Genomics Consortium"/>
            <person name="Kohler A."/>
            <person name="Kuo A."/>
            <person name="Nagy L.G."/>
            <person name="Floudas D."/>
            <person name="Copeland A."/>
            <person name="Barry K.W."/>
            <person name="Cichocki N."/>
            <person name="Veneault-Fourrey C."/>
            <person name="LaButti K."/>
            <person name="Lindquist E.A."/>
            <person name="Lipzen A."/>
            <person name="Lundell T."/>
            <person name="Morin E."/>
            <person name="Murat C."/>
            <person name="Riley R."/>
            <person name="Ohm R."/>
            <person name="Sun H."/>
            <person name="Tunlid A."/>
            <person name="Henrissat B."/>
            <person name="Grigoriev I.V."/>
            <person name="Hibbett D.S."/>
            <person name="Martin F."/>
        </authorList>
    </citation>
    <scope>NUCLEOTIDE SEQUENCE [LARGE SCALE GENOMIC DNA]</scope>
    <source>
        <strain evidence="4">LaAM-08-1</strain>
    </source>
</reference>
<reference evidence="3 4" key="1">
    <citation type="submission" date="2014-04" db="EMBL/GenBank/DDBJ databases">
        <authorList>
            <consortium name="DOE Joint Genome Institute"/>
            <person name="Kuo A."/>
            <person name="Kohler A."/>
            <person name="Nagy L.G."/>
            <person name="Floudas D."/>
            <person name="Copeland A."/>
            <person name="Barry K.W."/>
            <person name="Cichocki N."/>
            <person name="Veneault-Fourrey C."/>
            <person name="LaButti K."/>
            <person name="Lindquist E.A."/>
            <person name="Lipzen A."/>
            <person name="Lundell T."/>
            <person name="Morin E."/>
            <person name="Murat C."/>
            <person name="Sun H."/>
            <person name="Tunlid A."/>
            <person name="Henrissat B."/>
            <person name="Grigoriev I.V."/>
            <person name="Hibbett D.S."/>
            <person name="Martin F."/>
            <person name="Nordberg H.P."/>
            <person name="Cantor M.N."/>
            <person name="Hua S.X."/>
        </authorList>
    </citation>
    <scope>NUCLEOTIDE SEQUENCE [LARGE SCALE GENOMIC DNA]</scope>
    <source>
        <strain evidence="3 4">LaAM-08-1</strain>
    </source>
</reference>
<keyword evidence="2" id="KW-0732">Signal</keyword>
<feature type="region of interest" description="Disordered" evidence="1">
    <location>
        <begin position="31"/>
        <end position="52"/>
    </location>
</feature>
<evidence type="ECO:0000313" key="3">
    <source>
        <dbReference type="EMBL" id="KIJ92757.1"/>
    </source>
</evidence>
<proteinExistence type="predicted"/>
<organism evidence="3 4">
    <name type="scientific">Laccaria amethystina LaAM-08-1</name>
    <dbReference type="NCBI Taxonomy" id="1095629"/>
    <lineage>
        <taxon>Eukaryota</taxon>
        <taxon>Fungi</taxon>
        <taxon>Dikarya</taxon>
        <taxon>Basidiomycota</taxon>
        <taxon>Agaricomycotina</taxon>
        <taxon>Agaricomycetes</taxon>
        <taxon>Agaricomycetidae</taxon>
        <taxon>Agaricales</taxon>
        <taxon>Agaricineae</taxon>
        <taxon>Hydnangiaceae</taxon>
        <taxon>Laccaria</taxon>
    </lineage>
</organism>
<evidence type="ECO:0008006" key="5">
    <source>
        <dbReference type="Google" id="ProtNLM"/>
    </source>
</evidence>
<feature type="chain" id="PRO_5002222715" description="Fruit-body specific protein a" evidence="2">
    <location>
        <begin position="27"/>
        <end position="499"/>
    </location>
</feature>
<dbReference type="HOGENOM" id="CLU_642453_0_0_1"/>
<dbReference type="PANTHER" id="PTHR36578">
    <property type="entry name" value="CHROMOSOME 15, WHOLE GENOME SHOTGUN SEQUENCE"/>
    <property type="match status" value="1"/>
</dbReference>
<dbReference type="Proteomes" id="UP000054477">
    <property type="component" value="Unassembled WGS sequence"/>
</dbReference>
<protein>
    <recommendedName>
        <fullName evidence="5">Fruit-body specific protein a</fullName>
    </recommendedName>
</protein>